<evidence type="ECO:0000313" key="7">
    <source>
        <dbReference type="EMBL" id="KAG6703927.1"/>
    </source>
</evidence>
<evidence type="ECO:0000256" key="4">
    <source>
        <dbReference type="ARBA" id="ARBA00023180"/>
    </source>
</evidence>
<dbReference type="PANTHER" id="PTHR10353:SF29">
    <property type="entry name" value="BETA-GLUCOSIDASE 11"/>
    <property type="match status" value="1"/>
</dbReference>
<dbReference type="Proteomes" id="UP000811246">
    <property type="component" value="Chromosome 7"/>
</dbReference>
<evidence type="ECO:0008006" key="9">
    <source>
        <dbReference type="Google" id="ProtNLM"/>
    </source>
</evidence>
<dbReference type="GO" id="GO:0005975">
    <property type="term" value="P:carbohydrate metabolic process"/>
    <property type="evidence" value="ECO:0007669"/>
    <property type="project" value="InterPro"/>
</dbReference>
<name>A0A922JFL7_CARIL</name>
<dbReference type="InterPro" id="IPR033132">
    <property type="entry name" value="GH_1_N_CS"/>
</dbReference>
<dbReference type="EMBL" id="CM031831">
    <property type="protein sequence ID" value="KAG6703927.1"/>
    <property type="molecule type" value="Genomic_DNA"/>
</dbReference>
<dbReference type="Pfam" id="PF00232">
    <property type="entry name" value="Glyco_hydro_1"/>
    <property type="match status" value="1"/>
</dbReference>
<accession>A0A922JFL7</accession>
<keyword evidence="2 6" id="KW-0732">Signal</keyword>
<keyword evidence="3" id="KW-0378">Hydrolase</keyword>
<evidence type="ECO:0000256" key="5">
    <source>
        <dbReference type="RuleBase" id="RU003690"/>
    </source>
</evidence>
<keyword evidence="4" id="KW-0325">Glycoprotein</keyword>
<feature type="chain" id="PRO_5038071162" description="Beta-glucosidase 11-like" evidence="6">
    <location>
        <begin position="24"/>
        <end position="519"/>
    </location>
</feature>
<dbReference type="InterPro" id="IPR001360">
    <property type="entry name" value="Glyco_hydro_1"/>
</dbReference>
<evidence type="ECO:0000256" key="6">
    <source>
        <dbReference type="SAM" id="SignalP"/>
    </source>
</evidence>
<evidence type="ECO:0000313" key="8">
    <source>
        <dbReference type="Proteomes" id="UP000811246"/>
    </source>
</evidence>
<dbReference type="PANTHER" id="PTHR10353">
    <property type="entry name" value="GLYCOSYL HYDROLASE"/>
    <property type="match status" value="1"/>
</dbReference>
<dbReference type="GO" id="GO:0008422">
    <property type="term" value="F:beta-glucosidase activity"/>
    <property type="evidence" value="ECO:0007669"/>
    <property type="project" value="TreeGrafter"/>
</dbReference>
<dbReference type="FunFam" id="3.20.20.80:FF:000069">
    <property type="entry name" value="Beta-glucosidase 1"/>
    <property type="match status" value="1"/>
</dbReference>
<proteinExistence type="inferred from homology"/>
<feature type="signal peptide" evidence="6">
    <location>
        <begin position="1"/>
        <end position="23"/>
    </location>
</feature>
<reference evidence="7" key="1">
    <citation type="submission" date="2021-01" db="EMBL/GenBank/DDBJ databases">
        <authorList>
            <person name="Lovell J.T."/>
            <person name="Bentley N."/>
            <person name="Bhattarai G."/>
            <person name="Jenkins J.W."/>
            <person name="Sreedasyam A."/>
            <person name="Alarcon Y."/>
            <person name="Bock C."/>
            <person name="Boston L."/>
            <person name="Carlson J."/>
            <person name="Cervantes K."/>
            <person name="Clermont K."/>
            <person name="Krom N."/>
            <person name="Kubenka K."/>
            <person name="Mamidi S."/>
            <person name="Mattison C."/>
            <person name="Monteros M."/>
            <person name="Pisani C."/>
            <person name="Plott C."/>
            <person name="Rajasekar S."/>
            <person name="Rhein H.S."/>
            <person name="Rohla C."/>
            <person name="Song M."/>
            <person name="Hilaire R.S."/>
            <person name="Shu S."/>
            <person name="Wells L."/>
            <person name="Wang X."/>
            <person name="Webber J."/>
            <person name="Heerema R.J."/>
            <person name="Klein P."/>
            <person name="Conner P."/>
            <person name="Grauke L."/>
            <person name="Grimwood J."/>
            <person name="Schmutz J."/>
            <person name="Randall J.J."/>
        </authorList>
    </citation>
    <scope>NUCLEOTIDE SEQUENCE</scope>
    <source>
        <tissue evidence="7">Leaf</tissue>
    </source>
</reference>
<comment type="similarity">
    <text evidence="1 5">Belongs to the glycosyl hydrolase 1 family.</text>
</comment>
<dbReference type="AlphaFoldDB" id="A0A922JFL7"/>
<dbReference type="PROSITE" id="PS00653">
    <property type="entry name" value="GLYCOSYL_HYDROL_F1_2"/>
    <property type="match status" value="1"/>
</dbReference>
<evidence type="ECO:0000256" key="3">
    <source>
        <dbReference type="ARBA" id="ARBA00022801"/>
    </source>
</evidence>
<gene>
    <name evidence="7" type="ORF">I3842_07G110500</name>
</gene>
<evidence type="ECO:0000256" key="1">
    <source>
        <dbReference type="ARBA" id="ARBA00010838"/>
    </source>
</evidence>
<evidence type="ECO:0000256" key="2">
    <source>
        <dbReference type="ARBA" id="ARBA00022729"/>
    </source>
</evidence>
<protein>
    <recommendedName>
        <fullName evidence="9">Beta-glucosidase 11-like</fullName>
    </recommendedName>
</protein>
<comment type="caution">
    <text evidence="7">The sequence shown here is derived from an EMBL/GenBank/DDBJ whole genome shotgun (WGS) entry which is preliminary data.</text>
</comment>
<sequence>MMKLSLLLINFVLNVALLLGVYSSNYFSRDDFPPDFVFGAGTSAYQVEGAASEDGRTPSIWDTYAHAGRAHGATGDVACDGYHKYKEDVQLMVDTGLDAYRFSISWSRLIPNGRGPVNPKGLEYYNNLIDELVSHGIQPHVTLHNYDLPQALEDENGGWVSREIVIDFTSYAEVCFREFGDRVFYWSTINEPNVYVLGGYDQGFTPPRRCSPPFGVFPCSKGNSSSEPYTAAHNILLAHASAARLYMTKYKTRTLMQDKQHGFIGLSIYAWWLAPLTDTKEDAIATQRAIDFHVGWFLDPLVFGDYPTTMKQNVGSRLPAFTNLESKLVKGSFDFIGIIHYNNMYVRDRSSSLKMEYRDYDLDAAIELIQIQRNSSAFEFPIAPWGLRGVLEYVKQVYGNPPIYIYENGQRMKRNSTLDDISRVKYMHGYIGGVLDALRNGSNTRGYFAWAFMDVFELLDGFGSSYGLYYVDLDDPDLRRYPKLSAKWYSQFLKGESISLDGVIELKKNLSTPSHAHLQ</sequence>
<organism evidence="7 8">
    <name type="scientific">Carya illinoinensis</name>
    <name type="common">Pecan</name>
    <dbReference type="NCBI Taxonomy" id="32201"/>
    <lineage>
        <taxon>Eukaryota</taxon>
        <taxon>Viridiplantae</taxon>
        <taxon>Streptophyta</taxon>
        <taxon>Embryophyta</taxon>
        <taxon>Tracheophyta</taxon>
        <taxon>Spermatophyta</taxon>
        <taxon>Magnoliopsida</taxon>
        <taxon>eudicotyledons</taxon>
        <taxon>Gunneridae</taxon>
        <taxon>Pentapetalae</taxon>
        <taxon>rosids</taxon>
        <taxon>fabids</taxon>
        <taxon>Fagales</taxon>
        <taxon>Juglandaceae</taxon>
        <taxon>Carya</taxon>
    </lineage>
</organism>